<dbReference type="AlphaFoldDB" id="A0AAW9RHL8"/>
<evidence type="ECO:0000259" key="1">
    <source>
        <dbReference type="Pfam" id="PF01636"/>
    </source>
</evidence>
<dbReference type="InterPro" id="IPR002575">
    <property type="entry name" value="Aminoglycoside_PTrfase"/>
</dbReference>
<dbReference type="SUPFAM" id="SSF56112">
    <property type="entry name" value="Protein kinase-like (PK-like)"/>
    <property type="match status" value="1"/>
</dbReference>
<reference evidence="2 3" key="1">
    <citation type="submission" date="2024-02" db="EMBL/GenBank/DDBJ databases">
        <title>A novel Wenzhouxiangellaceae bacterium, isolated from coastal sediments.</title>
        <authorList>
            <person name="Du Z.-J."/>
            <person name="Ye Y.-Q."/>
            <person name="Zhang X.-Y."/>
        </authorList>
    </citation>
    <scope>NUCLEOTIDE SEQUENCE [LARGE SCALE GENOMIC DNA]</scope>
    <source>
        <strain evidence="2 3">CH-27</strain>
    </source>
</reference>
<dbReference type="RefSeq" id="WP_354697110.1">
    <property type="nucleotide sequence ID" value="NZ_JAZHOG010000019.1"/>
</dbReference>
<dbReference type="Gene3D" id="3.90.1200.10">
    <property type="match status" value="1"/>
</dbReference>
<dbReference type="EMBL" id="JAZHOG010000019">
    <property type="protein sequence ID" value="MEJ8569783.1"/>
    <property type="molecule type" value="Genomic_DNA"/>
</dbReference>
<name>A0AAW9RHL8_9GAMM</name>
<organism evidence="2 3">
    <name type="scientific">Elongatibacter sediminis</name>
    <dbReference type="NCBI Taxonomy" id="3119006"/>
    <lineage>
        <taxon>Bacteria</taxon>
        <taxon>Pseudomonadati</taxon>
        <taxon>Pseudomonadota</taxon>
        <taxon>Gammaproteobacteria</taxon>
        <taxon>Chromatiales</taxon>
        <taxon>Wenzhouxiangellaceae</taxon>
        <taxon>Elongatibacter</taxon>
    </lineage>
</organism>
<sequence>MSPPTQSKARTNDARLAAALHWAASVLGEPPGEPAPVSGDASFRRYFRILTRRGPLILMDAPPGQEDSHPFLDVANRLLEAGLGAPRIEHFDLKQGFGLVEDLGDRLYRDALSPRTAGRLIPGLLDLLGRMASDVDHSGLPAYDHSLLQTELDLFTDWYLARHRKAGLADSEQAAWRSACSVLLAAAADQPRVFVHRDFHSCNLLLRRNSQPGIIDFQDAVSGPVAYDFASLVWDRYIPWPRPRIEGWMEDMRQRLGTGGLPLSATEWTRWVDLTGIQRNLKIVGIFARLHYRDRRAGYLEMIPRFYQYLLDVVPAYPELSGLARLLEKTECAP</sequence>
<dbReference type="Proteomes" id="UP001359886">
    <property type="component" value="Unassembled WGS sequence"/>
</dbReference>
<evidence type="ECO:0000313" key="3">
    <source>
        <dbReference type="Proteomes" id="UP001359886"/>
    </source>
</evidence>
<comment type="caution">
    <text evidence="2">The sequence shown here is derived from an EMBL/GenBank/DDBJ whole genome shotgun (WGS) entry which is preliminary data.</text>
</comment>
<gene>
    <name evidence="2" type="ORF">V3330_19295</name>
</gene>
<keyword evidence="3" id="KW-1185">Reference proteome</keyword>
<feature type="domain" description="Aminoglycoside phosphotransferase" evidence="1">
    <location>
        <begin position="36"/>
        <end position="248"/>
    </location>
</feature>
<dbReference type="InterPro" id="IPR011009">
    <property type="entry name" value="Kinase-like_dom_sf"/>
</dbReference>
<proteinExistence type="predicted"/>
<dbReference type="Gene3D" id="3.30.200.20">
    <property type="entry name" value="Phosphorylase Kinase, domain 1"/>
    <property type="match status" value="1"/>
</dbReference>
<evidence type="ECO:0000313" key="2">
    <source>
        <dbReference type="EMBL" id="MEJ8569783.1"/>
    </source>
</evidence>
<protein>
    <submittedName>
        <fullName evidence="2">Phosphotransferase</fullName>
    </submittedName>
</protein>
<accession>A0AAW9RHL8</accession>
<dbReference type="Pfam" id="PF01636">
    <property type="entry name" value="APH"/>
    <property type="match status" value="1"/>
</dbReference>